<feature type="compositionally biased region" description="Pro residues" evidence="1">
    <location>
        <begin position="41"/>
        <end position="68"/>
    </location>
</feature>
<dbReference type="Ensembl" id="ENSCPBT00000004638.1">
    <property type="protein sequence ID" value="ENSCPBP00000003797.1"/>
    <property type="gene ID" value="ENSCPBG00000003094.1"/>
</dbReference>
<evidence type="ECO:0000256" key="1">
    <source>
        <dbReference type="SAM" id="MobiDB-lite"/>
    </source>
</evidence>
<dbReference type="Proteomes" id="UP000694380">
    <property type="component" value="Unplaced"/>
</dbReference>
<dbReference type="GeneTree" id="ENSGT00940000168162"/>
<sequence length="68" mass="7538">MGAHLVRRYLIDAEVEPDPLRMPTFDARLGFPERKERGEPGPGPAPLPWPRPWGLRFPPPAPPGSSIS</sequence>
<dbReference type="AlphaFoldDB" id="A0A8C3F677"/>
<evidence type="ECO:0000313" key="2">
    <source>
        <dbReference type="Ensembl" id="ENSCPBP00000003797.1"/>
    </source>
</evidence>
<reference evidence="2" key="1">
    <citation type="submission" date="2025-08" db="UniProtKB">
        <authorList>
            <consortium name="Ensembl"/>
        </authorList>
    </citation>
    <scope>IDENTIFICATION</scope>
</reference>
<evidence type="ECO:0000313" key="3">
    <source>
        <dbReference type="Proteomes" id="UP000694380"/>
    </source>
</evidence>
<accession>A0A8C3F677</accession>
<keyword evidence="3" id="KW-1185">Reference proteome</keyword>
<proteinExistence type="predicted"/>
<feature type="region of interest" description="Disordered" evidence="1">
    <location>
        <begin position="22"/>
        <end position="68"/>
    </location>
</feature>
<organism evidence="2 3">
    <name type="scientific">Chrysemys picta bellii</name>
    <name type="common">Western painted turtle</name>
    <name type="synonym">Emys bellii</name>
    <dbReference type="NCBI Taxonomy" id="8478"/>
    <lineage>
        <taxon>Eukaryota</taxon>
        <taxon>Metazoa</taxon>
        <taxon>Chordata</taxon>
        <taxon>Craniata</taxon>
        <taxon>Vertebrata</taxon>
        <taxon>Euteleostomi</taxon>
        <taxon>Archelosauria</taxon>
        <taxon>Testudinata</taxon>
        <taxon>Testudines</taxon>
        <taxon>Cryptodira</taxon>
        <taxon>Durocryptodira</taxon>
        <taxon>Testudinoidea</taxon>
        <taxon>Emydidae</taxon>
        <taxon>Chrysemys</taxon>
    </lineage>
</organism>
<name>A0A8C3F677_CHRPI</name>
<protein>
    <submittedName>
        <fullName evidence="2">Uncharacterized protein</fullName>
    </submittedName>
</protein>
<reference evidence="2" key="2">
    <citation type="submission" date="2025-09" db="UniProtKB">
        <authorList>
            <consortium name="Ensembl"/>
        </authorList>
    </citation>
    <scope>IDENTIFICATION</scope>
</reference>